<protein>
    <submittedName>
        <fullName evidence="1">Uncharacterized protein</fullName>
    </submittedName>
</protein>
<evidence type="ECO:0000313" key="1">
    <source>
        <dbReference type="EMBL" id="GKV43856.1"/>
    </source>
</evidence>
<keyword evidence="2" id="KW-1185">Reference proteome</keyword>
<proteinExistence type="predicted"/>
<accession>A0AAV5M4N4</accession>
<gene>
    <name evidence="1" type="ORF">SLEP1_g51106</name>
</gene>
<dbReference type="EMBL" id="BPVZ01000173">
    <property type="protein sequence ID" value="GKV43856.1"/>
    <property type="molecule type" value="Genomic_DNA"/>
</dbReference>
<organism evidence="1 2">
    <name type="scientific">Rubroshorea leprosula</name>
    <dbReference type="NCBI Taxonomy" id="152421"/>
    <lineage>
        <taxon>Eukaryota</taxon>
        <taxon>Viridiplantae</taxon>
        <taxon>Streptophyta</taxon>
        <taxon>Embryophyta</taxon>
        <taxon>Tracheophyta</taxon>
        <taxon>Spermatophyta</taxon>
        <taxon>Magnoliopsida</taxon>
        <taxon>eudicotyledons</taxon>
        <taxon>Gunneridae</taxon>
        <taxon>Pentapetalae</taxon>
        <taxon>rosids</taxon>
        <taxon>malvids</taxon>
        <taxon>Malvales</taxon>
        <taxon>Dipterocarpaceae</taxon>
        <taxon>Rubroshorea</taxon>
    </lineage>
</organism>
<dbReference type="Proteomes" id="UP001054252">
    <property type="component" value="Unassembled WGS sequence"/>
</dbReference>
<name>A0AAV5M4N4_9ROSI</name>
<comment type="caution">
    <text evidence="1">The sequence shown here is derived from an EMBL/GenBank/DDBJ whole genome shotgun (WGS) entry which is preliminary data.</text>
</comment>
<reference evidence="1 2" key="1">
    <citation type="journal article" date="2021" name="Commun. Biol.">
        <title>The genome of Shorea leprosula (Dipterocarpaceae) highlights the ecological relevance of drought in aseasonal tropical rainforests.</title>
        <authorList>
            <person name="Ng K.K.S."/>
            <person name="Kobayashi M.J."/>
            <person name="Fawcett J.A."/>
            <person name="Hatakeyama M."/>
            <person name="Paape T."/>
            <person name="Ng C.H."/>
            <person name="Ang C.C."/>
            <person name="Tnah L.H."/>
            <person name="Lee C.T."/>
            <person name="Nishiyama T."/>
            <person name="Sese J."/>
            <person name="O'Brien M.J."/>
            <person name="Copetti D."/>
            <person name="Mohd Noor M.I."/>
            <person name="Ong R.C."/>
            <person name="Putra M."/>
            <person name="Sireger I.Z."/>
            <person name="Indrioko S."/>
            <person name="Kosugi Y."/>
            <person name="Izuno A."/>
            <person name="Isagi Y."/>
            <person name="Lee S.L."/>
            <person name="Shimizu K.K."/>
        </authorList>
    </citation>
    <scope>NUCLEOTIDE SEQUENCE [LARGE SCALE GENOMIC DNA]</scope>
    <source>
        <strain evidence="1">214</strain>
    </source>
</reference>
<sequence length="60" mass="6688">MLMDENTRLRKDYGAEVACFPSIKILLKGYAHLIPTTQGDPGLSTKELKNVRQALIGKSR</sequence>
<dbReference type="AlphaFoldDB" id="A0AAV5M4N4"/>
<evidence type="ECO:0000313" key="2">
    <source>
        <dbReference type="Proteomes" id="UP001054252"/>
    </source>
</evidence>